<reference evidence="2" key="1">
    <citation type="submission" date="2020-08" db="EMBL/GenBank/DDBJ databases">
        <title>Genome public.</title>
        <authorList>
            <person name="Liu C."/>
            <person name="Sun Q."/>
        </authorList>
    </citation>
    <scope>NUCLEOTIDE SEQUENCE</scope>
    <source>
        <strain evidence="2">NSJ-44</strain>
    </source>
</reference>
<protein>
    <submittedName>
        <fullName evidence="2">SoxR reducing system RseC family protein</fullName>
    </submittedName>
</protein>
<keyword evidence="3" id="KW-1185">Reference proteome</keyword>
<keyword evidence="1" id="KW-0812">Transmembrane</keyword>
<dbReference type="PANTHER" id="PTHR35867:SF1">
    <property type="entry name" value="PROTEIN RSEC"/>
    <property type="match status" value="1"/>
</dbReference>
<dbReference type="PIRSF" id="PIRSF004923">
    <property type="entry name" value="RseC"/>
    <property type="match status" value="1"/>
</dbReference>
<dbReference type="InterPro" id="IPR007359">
    <property type="entry name" value="SigmaE_reg_RseC_MucC"/>
</dbReference>
<keyword evidence="1" id="KW-1133">Transmembrane helix</keyword>
<evidence type="ECO:0000313" key="3">
    <source>
        <dbReference type="Proteomes" id="UP000654279"/>
    </source>
</evidence>
<evidence type="ECO:0000256" key="1">
    <source>
        <dbReference type="SAM" id="Phobius"/>
    </source>
</evidence>
<dbReference type="Pfam" id="PF04246">
    <property type="entry name" value="RseC_MucC"/>
    <property type="match status" value="1"/>
</dbReference>
<comment type="caution">
    <text evidence="2">The sequence shown here is derived from an EMBL/GenBank/DDBJ whole genome shotgun (WGS) entry which is preliminary data.</text>
</comment>
<feature type="transmembrane region" description="Helical" evidence="1">
    <location>
        <begin position="102"/>
        <end position="122"/>
    </location>
</feature>
<dbReference type="RefSeq" id="WP_249284940.1">
    <property type="nucleotide sequence ID" value="NZ_JACRSO010000002.1"/>
</dbReference>
<sequence>MLETGQVISAENGQAQVHFKRTSACERCGACGMLANGQDMIVTLENTIEARPGDQVVVQMQTQGMLQASAIAYVIPLLLLIAGAVLGKLALAPLFAGVESDVVAAISGIALCALGFLGIHLLEPRLRRQKRFQLQMVSVHRAAQGREEEQIDKE</sequence>
<proteinExistence type="predicted"/>
<dbReference type="InterPro" id="IPR026268">
    <property type="entry name" value="RseC"/>
</dbReference>
<dbReference type="EMBL" id="JACRSO010000002">
    <property type="protein sequence ID" value="MBC8529038.1"/>
    <property type="molecule type" value="Genomic_DNA"/>
</dbReference>
<keyword evidence="1" id="KW-0472">Membrane</keyword>
<dbReference type="PANTHER" id="PTHR35867">
    <property type="entry name" value="PROTEIN RSEC"/>
    <property type="match status" value="1"/>
</dbReference>
<dbReference type="AlphaFoldDB" id="A0A926HMD9"/>
<evidence type="ECO:0000313" key="2">
    <source>
        <dbReference type="EMBL" id="MBC8529038.1"/>
    </source>
</evidence>
<name>A0A926HMD9_9FIRM</name>
<organism evidence="2 3">
    <name type="scientific">Luoshenia tenuis</name>
    <dbReference type="NCBI Taxonomy" id="2763654"/>
    <lineage>
        <taxon>Bacteria</taxon>
        <taxon>Bacillati</taxon>
        <taxon>Bacillota</taxon>
        <taxon>Clostridia</taxon>
        <taxon>Christensenellales</taxon>
        <taxon>Christensenellaceae</taxon>
        <taxon>Luoshenia</taxon>
    </lineage>
</organism>
<gene>
    <name evidence="2" type="ORF">H8699_06325</name>
</gene>
<feature type="transmembrane region" description="Helical" evidence="1">
    <location>
        <begin position="70"/>
        <end position="96"/>
    </location>
</feature>
<accession>A0A926HMD9</accession>
<dbReference type="Proteomes" id="UP000654279">
    <property type="component" value="Unassembled WGS sequence"/>
</dbReference>